<dbReference type="CDD" id="cd07557">
    <property type="entry name" value="trimeric_dUTPase"/>
    <property type="match status" value="1"/>
</dbReference>
<dbReference type="InterPro" id="IPR011962">
    <property type="entry name" value="dCTP_deaminase"/>
</dbReference>
<dbReference type="PANTHER" id="PTHR42680">
    <property type="entry name" value="DCTP DEAMINASE"/>
    <property type="match status" value="1"/>
</dbReference>
<proteinExistence type="predicted"/>
<dbReference type="EMBL" id="JAAPAP010000017">
    <property type="protein sequence ID" value="NHN79232.1"/>
    <property type="molecule type" value="Genomic_DNA"/>
</dbReference>
<organism evidence="4 5">
    <name type="scientific">Azotobacter chroococcum</name>
    <dbReference type="NCBI Taxonomy" id="353"/>
    <lineage>
        <taxon>Bacteria</taxon>
        <taxon>Pseudomonadati</taxon>
        <taxon>Pseudomonadota</taxon>
        <taxon>Gammaproteobacteria</taxon>
        <taxon>Pseudomonadales</taxon>
        <taxon>Pseudomonadaceae</taxon>
        <taxon>Azotobacter</taxon>
    </lineage>
</organism>
<dbReference type="GO" id="GO:0008829">
    <property type="term" value="F:dCTP deaminase activity"/>
    <property type="evidence" value="ECO:0007669"/>
    <property type="project" value="InterPro"/>
</dbReference>
<name>A0AA43ZBK5_9GAMM</name>
<evidence type="ECO:0000256" key="2">
    <source>
        <dbReference type="ARBA" id="ARBA00023080"/>
    </source>
</evidence>
<keyword evidence="2" id="KW-0546">Nucleotide metabolism</keyword>
<dbReference type="InterPro" id="IPR036157">
    <property type="entry name" value="dUTPase-like_sf"/>
</dbReference>
<feature type="transmembrane region" description="Helical" evidence="3">
    <location>
        <begin position="198"/>
        <end position="218"/>
    </location>
</feature>
<evidence type="ECO:0000313" key="4">
    <source>
        <dbReference type="EMBL" id="NHN79232.1"/>
    </source>
</evidence>
<keyword evidence="3" id="KW-1133">Transmembrane helix</keyword>
<dbReference type="Pfam" id="PF22769">
    <property type="entry name" value="DCD"/>
    <property type="match status" value="1"/>
</dbReference>
<sequence length="229" mass="26088">MFLSGDTLKKNLESFIQSSNQSSVYVDCAAITLTVGNEIYITPSDDKAPHLKIILEEKKPQFEIPCGQFALITTEEIIKVPPEYLAFISFKATYKFKGLINVSGFHVDPGWNGQLTFSVFNAGPRNIVMEKGDAFALIWYAKLDLESTVDYRKNLKEPIKGLSSEKVTNMTGEVYSPFKLRSELEELKKDFLTLESKIINRYAAILFSIFSAFILYIFRKEINKLFEFS</sequence>
<comment type="caution">
    <text evidence="4">The sequence shown here is derived from an EMBL/GenBank/DDBJ whole genome shotgun (WGS) entry which is preliminary data.</text>
</comment>
<evidence type="ECO:0000256" key="3">
    <source>
        <dbReference type="SAM" id="Phobius"/>
    </source>
</evidence>
<dbReference type="RefSeq" id="WP_165893723.1">
    <property type="nucleotide sequence ID" value="NZ_JAAPAP010000017.1"/>
</dbReference>
<dbReference type="PANTHER" id="PTHR42680:SF3">
    <property type="entry name" value="DCTP DEAMINASE"/>
    <property type="match status" value="1"/>
</dbReference>
<dbReference type="AlphaFoldDB" id="A0AA43ZBK5"/>
<dbReference type="Gene3D" id="2.70.40.10">
    <property type="match status" value="1"/>
</dbReference>
<accession>A0AA43ZBK5</accession>
<dbReference type="GO" id="GO:0006229">
    <property type="term" value="P:dUTP biosynthetic process"/>
    <property type="evidence" value="ECO:0007669"/>
    <property type="project" value="InterPro"/>
</dbReference>
<gene>
    <name evidence="4" type="ORF">HA520_18425</name>
</gene>
<evidence type="ECO:0000313" key="5">
    <source>
        <dbReference type="Proteomes" id="UP000736384"/>
    </source>
</evidence>
<protein>
    <submittedName>
        <fullName evidence="4">Deoxycytidine triphosphate deaminase</fullName>
    </submittedName>
</protein>
<reference evidence="4" key="1">
    <citation type="submission" date="2020-03" db="EMBL/GenBank/DDBJ databases">
        <title>Genome assembly of Azotobacter chroococcum W5.</title>
        <authorList>
            <person name="Kannepalli A."/>
        </authorList>
    </citation>
    <scope>NUCLEOTIDE SEQUENCE</scope>
    <source>
        <strain evidence="4">W5</strain>
    </source>
</reference>
<keyword evidence="1" id="KW-0378">Hydrolase</keyword>
<keyword evidence="3" id="KW-0472">Membrane</keyword>
<keyword evidence="3" id="KW-0812">Transmembrane</keyword>
<dbReference type="Proteomes" id="UP000736384">
    <property type="component" value="Unassembled WGS sequence"/>
</dbReference>
<evidence type="ECO:0000256" key="1">
    <source>
        <dbReference type="ARBA" id="ARBA00022801"/>
    </source>
</evidence>
<dbReference type="SUPFAM" id="SSF51283">
    <property type="entry name" value="dUTPase-like"/>
    <property type="match status" value="1"/>
</dbReference>
<dbReference type="InterPro" id="IPR033704">
    <property type="entry name" value="dUTPase_trimeric"/>
</dbReference>